<reference evidence="6 7" key="1">
    <citation type="submission" date="2015-11" db="EMBL/GenBank/DDBJ databases">
        <title>Description and complete genome sequence of a novel strain predominating in hypersaline microbial mats and representing a new family of the Bacteriodetes phylum.</title>
        <authorList>
            <person name="Spring S."/>
            <person name="Bunk B."/>
            <person name="Sproer C."/>
            <person name="Klenk H.-P."/>
        </authorList>
    </citation>
    <scope>NUCLEOTIDE SEQUENCE [LARGE SCALE GENOMIC DNA]</scope>
    <source>
        <strain evidence="6 7">L21-Spi-D4</strain>
    </source>
</reference>
<comment type="similarity">
    <text evidence="1">Belongs to the V-ATPase E subunit family.</text>
</comment>
<protein>
    <recommendedName>
        <fullName evidence="2">V-type ATP synthase subunit E</fullName>
    </recommendedName>
</protein>
<dbReference type="STRING" id="1307839.L21SP5_02781"/>
<evidence type="ECO:0000256" key="4">
    <source>
        <dbReference type="ARBA" id="ARBA00023065"/>
    </source>
</evidence>
<dbReference type="Proteomes" id="UP000064893">
    <property type="component" value="Chromosome"/>
</dbReference>
<keyword evidence="4" id="KW-0406">Ion transport</keyword>
<evidence type="ECO:0000256" key="5">
    <source>
        <dbReference type="SAM" id="Coils"/>
    </source>
</evidence>
<feature type="coiled-coil region" evidence="5">
    <location>
        <begin position="14"/>
        <end position="74"/>
    </location>
</feature>
<proteinExistence type="inferred from homology"/>
<dbReference type="Pfam" id="PF01991">
    <property type="entry name" value="vATP-synt_E"/>
    <property type="match status" value="1"/>
</dbReference>
<evidence type="ECO:0000256" key="1">
    <source>
        <dbReference type="ARBA" id="ARBA00005901"/>
    </source>
</evidence>
<evidence type="ECO:0000256" key="2">
    <source>
        <dbReference type="ARBA" id="ARBA00020756"/>
    </source>
</evidence>
<dbReference type="RefSeq" id="WP_057953778.1">
    <property type="nucleotide sequence ID" value="NZ_CP013118.1"/>
</dbReference>
<name>A0A0S2I2A7_9BACT</name>
<organism evidence="6 7">
    <name type="scientific">Salinivirga cyanobacteriivorans</name>
    <dbReference type="NCBI Taxonomy" id="1307839"/>
    <lineage>
        <taxon>Bacteria</taxon>
        <taxon>Pseudomonadati</taxon>
        <taxon>Bacteroidota</taxon>
        <taxon>Bacteroidia</taxon>
        <taxon>Bacteroidales</taxon>
        <taxon>Salinivirgaceae</taxon>
        <taxon>Salinivirga</taxon>
    </lineage>
</organism>
<accession>A0A0S2I2A7</accession>
<evidence type="ECO:0000256" key="3">
    <source>
        <dbReference type="ARBA" id="ARBA00022448"/>
    </source>
</evidence>
<dbReference type="CDD" id="cd06503">
    <property type="entry name" value="ATP-synt_Fo_b"/>
    <property type="match status" value="1"/>
</dbReference>
<keyword evidence="5" id="KW-0175">Coiled coil</keyword>
<dbReference type="OrthoDB" id="1093377at2"/>
<dbReference type="Gene3D" id="1.20.5.2950">
    <property type="match status" value="1"/>
</dbReference>
<evidence type="ECO:0000313" key="6">
    <source>
        <dbReference type="EMBL" id="ALO16404.1"/>
    </source>
</evidence>
<dbReference type="GO" id="GO:0046961">
    <property type="term" value="F:proton-transporting ATPase activity, rotational mechanism"/>
    <property type="evidence" value="ECO:0007669"/>
    <property type="project" value="InterPro"/>
</dbReference>
<dbReference type="GO" id="GO:0033178">
    <property type="term" value="C:proton-transporting two-sector ATPase complex, catalytic domain"/>
    <property type="evidence" value="ECO:0007669"/>
    <property type="project" value="InterPro"/>
</dbReference>
<sequence length="202" mass="22870">MTTKLQDLTNKVYNEGVQKANEEAESILKEAKEKAAAIENKAKEDAEKMKADAQKEAEEIKKHMESEMKMAIDQSVAALKQDVANLVTMQAIQPTTKELFSDKKFLGSLIQKVVEGWVNRGEGDISVILPEADKKEMESYFKNELASQLNEDIKIDFSNDVKAGFKIGPADGSYVISFTEQDFNNFFQTYLRPKTRELLFEE</sequence>
<dbReference type="EMBL" id="CP013118">
    <property type="protein sequence ID" value="ALO16404.1"/>
    <property type="molecule type" value="Genomic_DNA"/>
</dbReference>
<dbReference type="InterPro" id="IPR002842">
    <property type="entry name" value="ATPase_V1_Esu"/>
</dbReference>
<keyword evidence="3" id="KW-0813">Transport</keyword>
<evidence type="ECO:0000313" key="7">
    <source>
        <dbReference type="Proteomes" id="UP000064893"/>
    </source>
</evidence>
<gene>
    <name evidence="6" type="ORF">L21SP5_02781</name>
</gene>
<dbReference type="AlphaFoldDB" id="A0A0S2I2A7"/>
<dbReference type="SUPFAM" id="SSF160527">
    <property type="entry name" value="V-type ATPase subunit E-like"/>
    <property type="match status" value="1"/>
</dbReference>
<keyword evidence="7" id="KW-1185">Reference proteome</keyword>
<dbReference type="KEGG" id="blq:L21SP5_02781"/>